<name>A0ABQ3EK97_9HYPH</name>
<dbReference type="EMBL" id="BMXE01000005">
    <property type="protein sequence ID" value="GHB38210.1"/>
    <property type="molecule type" value="Genomic_DNA"/>
</dbReference>
<gene>
    <name evidence="1" type="ORF">GCM10007094_29460</name>
</gene>
<organism evidence="1 2">
    <name type="scientific">Pseudovibrio japonicus</name>
    <dbReference type="NCBI Taxonomy" id="366534"/>
    <lineage>
        <taxon>Bacteria</taxon>
        <taxon>Pseudomonadati</taxon>
        <taxon>Pseudomonadota</taxon>
        <taxon>Alphaproteobacteria</taxon>
        <taxon>Hyphomicrobiales</taxon>
        <taxon>Stappiaceae</taxon>
        <taxon>Pseudovibrio</taxon>
    </lineage>
</organism>
<reference evidence="2" key="1">
    <citation type="journal article" date="2019" name="Int. J. Syst. Evol. Microbiol.">
        <title>The Global Catalogue of Microorganisms (GCM) 10K type strain sequencing project: providing services to taxonomists for standard genome sequencing and annotation.</title>
        <authorList>
            <consortium name="The Broad Institute Genomics Platform"/>
            <consortium name="The Broad Institute Genome Sequencing Center for Infectious Disease"/>
            <person name="Wu L."/>
            <person name="Ma J."/>
        </authorList>
    </citation>
    <scope>NUCLEOTIDE SEQUENCE [LARGE SCALE GENOMIC DNA]</scope>
    <source>
        <strain evidence="2">KCTC 12861</strain>
    </source>
</reference>
<proteinExistence type="predicted"/>
<comment type="caution">
    <text evidence="1">The sequence shown here is derived from an EMBL/GenBank/DDBJ whole genome shotgun (WGS) entry which is preliminary data.</text>
</comment>
<evidence type="ECO:0000313" key="1">
    <source>
        <dbReference type="EMBL" id="GHB38210.1"/>
    </source>
</evidence>
<sequence length="121" mass="14184">MDWYSTKHSRYEEGREKIAALDLECVLNQLTAPVKTGGYEWSQKDARKALKDYREFLTDTLKLEIDFHKERARDARTRPSKAVGIVWHTHILFTEKYFEDCNTIFGRYLHHAPQVPTPVTG</sequence>
<protein>
    <submittedName>
        <fullName evidence="1">Uncharacterized protein</fullName>
    </submittedName>
</protein>
<dbReference type="Proteomes" id="UP000637980">
    <property type="component" value="Unassembled WGS sequence"/>
</dbReference>
<evidence type="ECO:0000313" key="2">
    <source>
        <dbReference type="Proteomes" id="UP000637980"/>
    </source>
</evidence>
<keyword evidence="2" id="KW-1185">Reference proteome</keyword>
<dbReference type="RefSeq" id="WP_189437565.1">
    <property type="nucleotide sequence ID" value="NZ_BMXE01000005.1"/>
</dbReference>
<accession>A0ABQ3EK97</accession>